<dbReference type="GO" id="GO:0015030">
    <property type="term" value="C:Cajal body"/>
    <property type="evidence" value="ECO:0007669"/>
    <property type="project" value="UniProtKB-SubCell"/>
</dbReference>
<protein>
    <recommendedName>
        <fullName evidence="7">Tudor domain-containing protein</fullName>
    </recommendedName>
</protein>
<dbReference type="GO" id="GO:0008380">
    <property type="term" value="P:RNA splicing"/>
    <property type="evidence" value="ECO:0007669"/>
    <property type="project" value="UniProtKB-KW"/>
</dbReference>
<dbReference type="Pfam" id="PF08585">
    <property type="entry name" value="RMI1_N_C"/>
    <property type="match status" value="1"/>
</dbReference>
<dbReference type="InterPro" id="IPR042470">
    <property type="entry name" value="RMI1_N_C_sf"/>
</dbReference>
<evidence type="ECO:0000256" key="6">
    <source>
        <dbReference type="SAM" id="MobiDB-lite"/>
    </source>
</evidence>
<evidence type="ECO:0000256" key="1">
    <source>
        <dbReference type="ARBA" id="ARBA00004408"/>
    </source>
</evidence>
<feature type="region of interest" description="Disordered" evidence="6">
    <location>
        <begin position="728"/>
        <end position="750"/>
    </location>
</feature>
<dbReference type="GO" id="GO:0005737">
    <property type="term" value="C:cytoplasm"/>
    <property type="evidence" value="ECO:0007669"/>
    <property type="project" value="InterPro"/>
</dbReference>
<dbReference type="GO" id="GO:0006397">
    <property type="term" value="P:mRNA processing"/>
    <property type="evidence" value="ECO:0007669"/>
    <property type="project" value="UniProtKB-KW"/>
</dbReference>
<evidence type="ECO:0000256" key="4">
    <source>
        <dbReference type="ARBA" id="ARBA00023187"/>
    </source>
</evidence>
<feature type="region of interest" description="Disordered" evidence="6">
    <location>
        <begin position="493"/>
        <end position="538"/>
    </location>
</feature>
<comment type="similarity">
    <text evidence="2">Belongs to the SMN family.</text>
</comment>
<feature type="compositionally biased region" description="Polar residues" evidence="6">
    <location>
        <begin position="926"/>
        <end position="941"/>
    </location>
</feature>
<accession>A0A820CG40</accession>
<feature type="region of interest" description="Disordered" evidence="6">
    <location>
        <begin position="360"/>
        <end position="384"/>
    </location>
</feature>
<evidence type="ECO:0000313" key="9">
    <source>
        <dbReference type="Proteomes" id="UP000663862"/>
    </source>
</evidence>
<evidence type="ECO:0000256" key="2">
    <source>
        <dbReference type="ARBA" id="ARBA00005371"/>
    </source>
</evidence>
<evidence type="ECO:0000259" key="7">
    <source>
        <dbReference type="PROSITE" id="PS50304"/>
    </source>
</evidence>
<feature type="compositionally biased region" description="Low complexity" evidence="6">
    <location>
        <begin position="262"/>
        <end position="273"/>
    </location>
</feature>
<dbReference type="InterPro" id="IPR002999">
    <property type="entry name" value="Tudor"/>
</dbReference>
<dbReference type="EMBL" id="CAJOBQ010000027">
    <property type="protein sequence ID" value="CAF4220809.1"/>
    <property type="molecule type" value="Genomic_DNA"/>
</dbReference>
<evidence type="ECO:0000256" key="3">
    <source>
        <dbReference type="ARBA" id="ARBA00022664"/>
    </source>
</evidence>
<feature type="region of interest" description="Disordered" evidence="6">
    <location>
        <begin position="921"/>
        <end position="941"/>
    </location>
</feature>
<evidence type="ECO:0000313" key="8">
    <source>
        <dbReference type="EMBL" id="CAF4220809.1"/>
    </source>
</evidence>
<dbReference type="AlphaFoldDB" id="A0A820CG40"/>
<feature type="compositionally biased region" description="Polar residues" evidence="6">
    <location>
        <begin position="501"/>
        <end position="519"/>
    </location>
</feature>
<feature type="compositionally biased region" description="Low complexity" evidence="6">
    <location>
        <begin position="520"/>
        <end position="538"/>
    </location>
</feature>
<sequence>MVTMIADKEELTTPVNNGVTAGSNDNERPFQYIKDYQEVDFHRSSSCKPLPGDLVELADSQIAKSSINGTFFVQIDSIELIANFNNNHHQSEQTNDYSSFLLTITDGITTVKSITTDYIPKLNFNIRPGCKLLLNGEILIKDGLLQLTHDNTRFQYGSNTYPRPRSAYRGRGGGSHRPSYEGRRGGAGNSTSRHDSDDSGSNFLKGPPPKNTLMDFMTSLKISNDTKQTVDNESLKVKDRHENKRRNTEHHYPTNKHNDSINTTNLLTMNNSNHHQQLNDNNYTDQITFQQDGNHDPLDPDDDSSHSNYRERRNPLPPRLQRAQEERTRRNTNRYYEELATSNGSEINGSYLNGAINNSSLSSSSSYSRREDPTSYMAHNSSVGHPHTTPLNTYASHMNMLAPGLGSTSTHLTYFSPNTGSLTYNLAGIPSPSFHSQQPPMVSGYTNDPLGFCCSCPYINPAYIPSTVTNGLNEDSKTYNNSLDLQKNSLVDEHETKTENESQQNPDENKYQVSSIEQKATSSASSITSSSSNDVNDNSQQVLVEQQEDNSRDSNLSARVPWRIGDTCLARWSEDQEFYVATIIQIQHPFCIVLFRDYNNYDKLHFSELKILPRDQQYYQFVPPIAAPPPPPDMNVLGANVCFSPRTNYYSPIIDECIMMPEAPPFPFNSSGTLYMCPPTFTSMSHSTRYNNNINNNNNNNDVSSYQQTNRRIENVNINDINYTNVNTTINSSSTPSKDSNDTSIIDSTTTSIDDNQNLQQQDILLSTKGIRKCSIADAPIKLVTHDDERDRTSSTESVTSSKYDEQQSTNEEEKQGNNSVLNTMTDENSNEFQSGSSSEDHDENHSSFVLNQTNVPMDVDIVDDDFIKSASTNINGHMSPSVPTNENENENDDKHDTEVIFRPGNPVLNKSFDILPQVKDDETSATDSLSDSNSAPNTNLLDATAELPNQNDEHSEKPCDDLNMVTLADDGNTSMITQSPLPNQFSPEYPYVISQPQENVQPSSPNPIEIVTALTKNMKLNVPKTSEVQEPSILTTSTDKTFDTNTFVLKKKERRKLPTMNNENSFNATTEETPPDICSKQSPLNTPTISLDTAVLSRTAAATSSLPQQPSIDPTRVM</sequence>
<name>A0A820CG40_9BILA</name>
<reference evidence="8" key="1">
    <citation type="submission" date="2021-02" db="EMBL/GenBank/DDBJ databases">
        <authorList>
            <person name="Nowell W R."/>
        </authorList>
    </citation>
    <scope>NUCLEOTIDE SEQUENCE</scope>
</reference>
<keyword evidence="4" id="KW-0508">mRNA splicing</keyword>
<feature type="compositionally biased region" description="Basic and acidic residues" evidence="6">
    <location>
        <begin position="228"/>
        <end position="259"/>
    </location>
</feature>
<feature type="domain" description="Tudor" evidence="7">
    <location>
        <begin position="561"/>
        <end position="619"/>
    </location>
</feature>
<feature type="compositionally biased region" description="Polar residues" evidence="6">
    <location>
        <begin position="1062"/>
        <end position="1073"/>
    </location>
</feature>
<comment type="subcellular location">
    <subcellularLocation>
        <location evidence="1">Nucleus</location>
        <location evidence="1">Cajal body</location>
    </subcellularLocation>
</comment>
<proteinExistence type="inferred from homology"/>
<dbReference type="Pfam" id="PF06003">
    <property type="entry name" value="SMN_Tudor"/>
    <property type="match status" value="1"/>
</dbReference>
<feature type="region of interest" description="Disordered" evidence="6">
    <location>
        <begin position="873"/>
        <end position="894"/>
    </location>
</feature>
<feature type="region of interest" description="Disordered" evidence="6">
    <location>
        <begin position="1062"/>
        <end position="1086"/>
    </location>
</feature>
<keyword evidence="3" id="KW-0507">mRNA processing</keyword>
<dbReference type="InterPro" id="IPR010304">
    <property type="entry name" value="SMN_Tudor"/>
</dbReference>
<evidence type="ECO:0000256" key="5">
    <source>
        <dbReference type="ARBA" id="ARBA00023242"/>
    </source>
</evidence>
<feature type="compositionally biased region" description="Polar residues" evidence="6">
    <location>
        <begin position="873"/>
        <end position="885"/>
    </location>
</feature>
<dbReference type="GO" id="GO:0003723">
    <property type="term" value="F:RNA binding"/>
    <property type="evidence" value="ECO:0007669"/>
    <property type="project" value="InterPro"/>
</dbReference>
<feature type="region of interest" description="Disordered" evidence="6">
    <location>
        <begin position="154"/>
        <end position="335"/>
    </location>
</feature>
<keyword evidence="5" id="KW-0539">Nucleus</keyword>
<comment type="caution">
    <text evidence="8">The sequence shown here is derived from an EMBL/GenBank/DDBJ whole genome shotgun (WGS) entry which is preliminary data.</text>
</comment>
<dbReference type="InterPro" id="IPR013894">
    <property type="entry name" value="RMI1_OB"/>
</dbReference>
<feature type="compositionally biased region" description="Polar residues" evidence="6">
    <location>
        <begin position="274"/>
        <end position="292"/>
    </location>
</feature>
<dbReference type="PROSITE" id="PS50304">
    <property type="entry name" value="TUDOR"/>
    <property type="match status" value="1"/>
</dbReference>
<dbReference type="Gene3D" id="2.30.30.140">
    <property type="match status" value="1"/>
</dbReference>
<dbReference type="Proteomes" id="UP000663862">
    <property type="component" value="Unassembled WGS sequence"/>
</dbReference>
<feature type="region of interest" description="Disordered" evidence="6">
    <location>
        <begin position="787"/>
        <end position="846"/>
    </location>
</feature>
<dbReference type="SUPFAM" id="SSF63748">
    <property type="entry name" value="Tudor/PWWP/MBT"/>
    <property type="match status" value="1"/>
</dbReference>
<feature type="compositionally biased region" description="Basic and acidic residues" evidence="6">
    <location>
        <begin position="293"/>
        <end position="314"/>
    </location>
</feature>
<gene>
    <name evidence="8" type="ORF">TSG867_LOCUS1271</name>
</gene>
<feature type="compositionally biased region" description="Polar residues" evidence="6">
    <location>
        <begin position="795"/>
        <end position="810"/>
    </location>
</feature>
<organism evidence="8 9">
    <name type="scientific">Rotaria socialis</name>
    <dbReference type="NCBI Taxonomy" id="392032"/>
    <lineage>
        <taxon>Eukaryota</taxon>
        <taxon>Metazoa</taxon>
        <taxon>Spiralia</taxon>
        <taxon>Gnathifera</taxon>
        <taxon>Rotifera</taxon>
        <taxon>Eurotatoria</taxon>
        <taxon>Bdelloidea</taxon>
        <taxon>Philodinida</taxon>
        <taxon>Philodinidae</taxon>
        <taxon>Rotaria</taxon>
    </lineage>
</organism>
<dbReference type="SMART" id="SM00333">
    <property type="entry name" value="TUDOR"/>
    <property type="match status" value="1"/>
</dbReference>
<feature type="compositionally biased region" description="Polar residues" evidence="6">
    <location>
        <begin position="817"/>
        <end position="834"/>
    </location>
</feature>
<dbReference type="Gene3D" id="2.40.50.770">
    <property type="entry name" value="RecQ-mediated genome instability protein Rmi1, C-terminal domain"/>
    <property type="match status" value="1"/>
</dbReference>